<dbReference type="EC" id="2.7.7.49" evidence="1"/>
<dbReference type="CDD" id="cd03487">
    <property type="entry name" value="RT_Bac_retron_II"/>
    <property type="match status" value="1"/>
</dbReference>
<dbReference type="GO" id="GO:0003723">
    <property type="term" value="F:RNA binding"/>
    <property type="evidence" value="ECO:0007669"/>
    <property type="project" value="InterPro"/>
</dbReference>
<evidence type="ECO:0000256" key="8">
    <source>
        <dbReference type="ARBA" id="ARBA00034120"/>
    </source>
</evidence>
<dbReference type="EMBL" id="FOFJ01000068">
    <property type="protein sequence ID" value="SER62393.1"/>
    <property type="molecule type" value="Genomic_DNA"/>
</dbReference>
<dbReference type="InterPro" id="IPR043502">
    <property type="entry name" value="DNA/RNA_pol_sf"/>
</dbReference>
<proteinExistence type="inferred from homology"/>
<comment type="similarity">
    <text evidence="8">Belongs to the bacterial reverse transcriptase family.</text>
</comment>
<dbReference type="Proteomes" id="UP000199267">
    <property type="component" value="Unassembled WGS sequence"/>
</dbReference>
<evidence type="ECO:0000256" key="3">
    <source>
        <dbReference type="ARBA" id="ARBA00022695"/>
    </source>
</evidence>
<comment type="catalytic activity">
    <reaction evidence="9">
        <text>DNA(n) + a 2'-deoxyribonucleoside 5'-triphosphate = DNA(n+1) + diphosphate</text>
        <dbReference type="Rhea" id="RHEA:22508"/>
        <dbReference type="Rhea" id="RHEA-COMP:17339"/>
        <dbReference type="Rhea" id="RHEA-COMP:17340"/>
        <dbReference type="ChEBI" id="CHEBI:33019"/>
        <dbReference type="ChEBI" id="CHEBI:61560"/>
        <dbReference type="ChEBI" id="CHEBI:173112"/>
        <dbReference type="EC" id="2.7.7.49"/>
    </reaction>
</comment>
<keyword evidence="2" id="KW-0808">Transferase</keyword>
<keyword evidence="4" id="KW-0479">Metal-binding</keyword>
<dbReference type="GO" id="GO:0051607">
    <property type="term" value="P:defense response to virus"/>
    <property type="evidence" value="ECO:0007669"/>
    <property type="project" value="UniProtKB-KW"/>
</dbReference>
<name>A0A1H9QRN1_9GAMM</name>
<feature type="transmembrane region" description="Helical" evidence="10">
    <location>
        <begin position="48"/>
        <end position="69"/>
    </location>
</feature>
<keyword evidence="10" id="KW-0472">Membrane</keyword>
<dbReference type="PANTHER" id="PTHR34047:SF7">
    <property type="entry name" value="RNA-DIRECTED DNA POLYMERASE"/>
    <property type="match status" value="1"/>
</dbReference>
<keyword evidence="5" id="KW-0460">Magnesium</keyword>
<dbReference type="PRINTS" id="PR00866">
    <property type="entry name" value="RNADNAPOLMS"/>
</dbReference>
<evidence type="ECO:0000256" key="4">
    <source>
        <dbReference type="ARBA" id="ARBA00022723"/>
    </source>
</evidence>
<protein>
    <recommendedName>
        <fullName evidence="1">RNA-directed DNA polymerase</fullName>
        <ecNumber evidence="1">2.7.7.49</ecNumber>
    </recommendedName>
</protein>
<evidence type="ECO:0000256" key="2">
    <source>
        <dbReference type="ARBA" id="ARBA00022679"/>
    </source>
</evidence>
<dbReference type="SUPFAM" id="SSF56672">
    <property type="entry name" value="DNA/RNA polymerases"/>
    <property type="match status" value="1"/>
</dbReference>
<keyword evidence="10" id="KW-1133">Transmembrane helix</keyword>
<sequence length="333" mass="36803">MRLPPYFFSNPYVVFPTLSDFIKSLEGEITDTELQEVNRLAALNLPPVVSGSVVAAIFGVNPGIVWAIINKPHRYYRTFNIPKGNGQREIHAPRVVLKIFQKWLSVRLADAWRPADCVYGFVAGRTYIDAAIKHKNAKWVFSCDIQEFFPSTPSIYVKECLQRLGYNHDQAALVSSLCCFRGGLAQGSPASPVLSNICADDLDKQLLRVAEKYGCNYTRYADDVTFSGSAEVPSGLTDDVAGVFHASPWELAPGKTKLSVSPARLKVHGLLVHTGTPKLTKGYRNKLRAYRHLAAHGKLTKNLSKVNGHLSYAADVDRRVAADNIEVENLFGP</sequence>
<dbReference type="InterPro" id="IPR000477">
    <property type="entry name" value="RT_dom"/>
</dbReference>
<feature type="domain" description="Reverse transcriptase" evidence="11">
    <location>
        <begin position="81"/>
        <end position="259"/>
    </location>
</feature>
<reference evidence="12 13" key="1">
    <citation type="submission" date="2016-10" db="EMBL/GenBank/DDBJ databases">
        <authorList>
            <person name="de Groot N.N."/>
        </authorList>
    </citation>
    <scope>NUCLEOTIDE SEQUENCE [LARGE SCALE GENOMIC DNA]</scope>
    <source>
        <strain evidence="12 13">DSM 378</strain>
    </source>
</reference>
<dbReference type="InterPro" id="IPR000123">
    <property type="entry name" value="Reverse_transcriptase_msDNA"/>
</dbReference>
<evidence type="ECO:0000259" key="11">
    <source>
        <dbReference type="Pfam" id="PF00078"/>
    </source>
</evidence>
<organism evidence="12 13">
    <name type="scientific">Azotobacter beijerinckii</name>
    <dbReference type="NCBI Taxonomy" id="170623"/>
    <lineage>
        <taxon>Bacteria</taxon>
        <taxon>Pseudomonadati</taxon>
        <taxon>Pseudomonadota</taxon>
        <taxon>Gammaproteobacteria</taxon>
        <taxon>Pseudomonadales</taxon>
        <taxon>Pseudomonadaceae</taxon>
        <taxon>Azotobacter</taxon>
    </lineage>
</organism>
<keyword evidence="3" id="KW-0548">Nucleotidyltransferase</keyword>
<evidence type="ECO:0000313" key="13">
    <source>
        <dbReference type="Proteomes" id="UP000199267"/>
    </source>
</evidence>
<evidence type="ECO:0000256" key="10">
    <source>
        <dbReference type="SAM" id="Phobius"/>
    </source>
</evidence>
<keyword evidence="10" id="KW-0812">Transmembrane</keyword>
<dbReference type="GO" id="GO:0003964">
    <property type="term" value="F:RNA-directed DNA polymerase activity"/>
    <property type="evidence" value="ECO:0007669"/>
    <property type="project" value="UniProtKB-KW"/>
</dbReference>
<keyword evidence="6 12" id="KW-0695">RNA-directed DNA polymerase</keyword>
<dbReference type="GO" id="GO:0046872">
    <property type="term" value="F:metal ion binding"/>
    <property type="evidence" value="ECO:0007669"/>
    <property type="project" value="UniProtKB-KW"/>
</dbReference>
<accession>A0A1H9QRN1</accession>
<gene>
    <name evidence="12" type="ORF">SAMN04244573_03994</name>
</gene>
<dbReference type="InterPro" id="IPR051083">
    <property type="entry name" value="GrpII_Intron_Splice-Mob/Def"/>
</dbReference>
<evidence type="ECO:0000256" key="7">
    <source>
        <dbReference type="ARBA" id="ARBA00023118"/>
    </source>
</evidence>
<evidence type="ECO:0000256" key="9">
    <source>
        <dbReference type="ARBA" id="ARBA00048173"/>
    </source>
</evidence>
<evidence type="ECO:0000256" key="5">
    <source>
        <dbReference type="ARBA" id="ARBA00022842"/>
    </source>
</evidence>
<dbReference type="AlphaFoldDB" id="A0A1H9QRN1"/>
<dbReference type="PANTHER" id="PTHR34047">
    <property type="entry name" value="NUCLEAR INTRON MATURASE 1, MITOCHONDRIAL-RELATED"/>
    <property type="match status" value="1"/>
</dbReference>
<evidence type="ECO:0000313" key="12">
    <source>
        <dbReference type="EMBL" id="SER62393.1"/>
    </source>
</evidence>
<evidence type="ECO:0000256" key="6">
    <source>
        <dbReference type="ARBA" id="ARBA00022918"/>
    </source>
</evidence>
<dbReference type="Pfam" id="PF00078">
    <property type="entry name" value="RVT_1"/>
    <property type="match status" value="1"/>
</dbReference>
<keyword evidence="7" id="KW-0051">Antiviral defense</keyword>
<evidence type="ECO:0000256" key="1">
    <source>
        <dbReference type="ARBA" id="ARBA00012493"/>
    </source>
</evidence>